<evidence type="ECO:0000313" key="7">
    <source>
        <dbReference type="EMBL" id="KAL3774810.1"/>
    </source>
</evidence>
<dbReference type="InterPro" id="IPR036390">
    <property type="entry name" value="WH_DNA-bd_sf"/>
</dbReference>
<dbReference type="InterPro" id="IPR045237">
    <property type="entry name" value="COPS7/eIF3m"/>
</dbReference>
<dbReference type="EMBL" id="JALLPJ020001177">
    <property type="protein sequence ID" value="KAL3774810.1"/>
    <property type="molecule type" value="Genomic_DNA"/>
</dbReference>
<proteinExistence type="inferred from homology"/>
<dbReference type="GO" id="GO:0033290">
    <property type="term" value="C:eukaryotic 48S preinitiation complex"/>
    <property type="evidence" value="ECO:0007669"/>
    <property type="project" value="UniProtKB-UniRule"/>
</dbReference>
<dbReference type="GO" id="GO:0071541">
    <property type="term" value="C:eukaryotic translation initiation factor 3 complex, eIF3m"/>
    <property type="evidence" value="ECO:0007669"/>
    <property type="project" value="UniProtKB-UniRule"/>
</dbReference>
<comment type="similarity">
    <text evidence="1">Belongs to the CSN7/EIF3M family. CSN7 subfamily.</text>
</comment>
<dbReference type="PROSITE" id="PS50250">
    <property type="entry name" value="PCI"/>
    <property type="match status" value="1"/>
</dbReference>
<dbReference type="SUPFAM" id="SSF46785">
    <property type="entry name" value="Winged helix' DNA-binding domain"/>
    <property type="match status" value="1"/>
</dbReference>
<evidence type="ECO:0000256" key="2">
    <source>
        <dbReference type="ARBA" id="ARBA00022490"/>
    </source>
</evidence>
<evidence type="ECO:0000256" key="5">
    <source>
        <dbReference type="HAMAP-Rule" id="MF_03012"/>
    </source>
</evidence>
<gene>
    <name evidence="7" type="ORF">ACHAWO_010344</name>
</gene>
<comment type="subcellular location">
    <subcellularLocation>
        <location evidence="5">Cytoplasm</location>
    </subcellularLocation>
</comment>
<evidence type="ECO:0000256" key="1">
    <source>
        <dbReference type="ARBA" id="ARBA00008482"/>
    </source>
</evidence>
<dbReference type="SMART" id="SM00088">
    <property type="entry name" value="PINT"/>
    <property type="match status" value="1"/>
</dbReference>
<dbReference type="Pfam" id="PF01399">
    <property type="entry name" value="PCI"/>
    <property type="match status" value="1"/>
</dbReference>
<accession>A0ABD3NME5</accession>
<protein>
    <recommendedName>
        <fullName evidence="5">Eukaryotic translation initiation factor 3 subunit M</fullName>
        <shortName evidence="5">eIF3m</shortName>
    </recommendedName>
</protein>
<comment type="function">
    <text evidence="5">Component of the eukaryotic translation initiation factor 3 (eIF-3) complex, which is involved in protein synthesis of a specialized repertoire of mRNAs and, together with other initiation factors, stimulates binding of mRNA and methionyl-tRNAi to the 40S ribosome. The eIF-3 complex specifically targets and initiates translation of a subset of mRNAs involved in cell proliferation.</text>
</comment>
<evidence type="ECO:0000259" key="6">
    <source>
        <dbReference type="PROSITE" id="PS50250"/>
    </source>
</evidence>
<dbReference type="PANTHER" id="PTHR15350">
    <property type="entry name" value="COP9 SIGNALOSOME COMPLEX SUBUNIT 7/DENDRITIC CELL PROTEIN GA17"/>
    <property type="match status" value="1"/>
</dbReference>
<dbReference type="InterPro" id="IPR027528">
    <property type="entry name" value="eIF3m"/>
</dbReference>
<dbReference type="PANTHER" id="PTHR15350:SF2">
    <property type="entry name" value="EUKARYOTIC TRANSLATION INITIATION FACTOR 3 SUBUNIT M"/>
    <property type="match status" value="1"/>
</dbReference>
<evidence type="ECO:0000313" key="8">
    <source>
        <dbReference type="Proteomes" id="UP001530400"/>
    </source>
</evidence>
<evidence type="ECO:0000256" key="4">
    <source>
        <dbReference type="ARBA" id="ARBA00022917"/>
    </source>
</evidence>
<dbReference type="InterPro" id="IPR000717">
    <property type="entry name" value="PCI_dom"/>
</dbReference>
<evidence type="ECO:0000256" key="3">
    <source>
        <dbReference type="ARBA" id="ARBA00022540"/>
    </source>
</evidence>
<comment type="subunit">
    <text evidence="5">Component of the eukaryotic translation initiation factor 3 (eIF-3) complex.</text>
</comment>
<keyword evidence="2 5" id="KW-0963">Cytoplasm</keyword>
<dbReference type="HAMAP" id="MF_03012">
    <property type="entry name" value="eIF3m"/>
    <property type="match status" value="1"/>
</dbReference>
<keyword evidence="4 5" id="KW-0648">Protein biosynthesis</keyword>
<keyword evidence="8" id="KW-1185">Reference proteome</keyword>
<reference evidence="7 8" key="1">
    <citation type="submission" date="2024-10" db="EMBL/GenBank/DDBJ databases">
        <title>Updated reference genomes for cyclostephanoid diatoms.</title>
        <authorList>
            <person name="Roberts W.R."/>
            <person name="Alverson A.J."/>
        </authorList>
    </citation>
    <scope>NUCLEOTIDE SEQUENCE [LARGE SCALE GENOMIC DNA]</scope>
    <source>
        <strain evidence="7 8">AJA010-31</strain>
    </source>
</reference>
<dbReference type="GO" id="GO:0016282">
    <property type="term" value="C:eukaryotic 43S preinitiation complex"/>
    <property type="evidence" value="ECO:0007669"/>
    <property type="project" value="UniProtKB-UniRule"/>
</dbReference>
<comment type="similarity">
    <text evidence="5">Belongs to the eIF-3 subunit M family.</text>
</comment>
<keyword evidence="3 5" id="KW-0396">Initiation factor</keyword>
<feature type="domain" description="PCI" evidence="6">
    <location>
        <begin position="243"/>
        <end position="412"/>
    </location>
</feature>
<dbReference type="Pfam" id="PF18005">
    <property type="entry name" value="eIF3m_C_helix"/>
    <property type="match status" value="1"/>
</dbReference>
<dbReference type="InterPro" id="IPR040750">
    <property type="entry name" value="eIF3m_C_helix"/>
</dbReference>
<sequence>MAPLTTSPQHPSSTLVNISSDADLRLIRLLAPHCSKSFESTCSTAISAGDASKLLRTILDDERAIPEIITGNYILEEAVGIYSLFGALLERVGSSEDQKKLCAGLTEAVVKTLPVNGNHDDSDGAKEKRSGVLAALFNTRSDGIEKIRILSHIVEMADVEALAPGVGVSSLSDLLEPTVLEASMNVWGENIPDVEKRGLFRAVVKGMDRLMEKLRSERGDTMAEGVEAEVSAADKNIRDVEDRKQTYLLLILDTYKDESSVDKEALTYAQQASVGAISHPIDLFSTQHRLLHLPAVKALQKSPSTSPLYDLLKILHEGKLQDYRDFTAMPDKSGVFATFSLNEAECAKNMSLLSLVSLAGEHEEIPYSAIASTLDIPEDQVEKWVILGVSSGLMEAKMDQLSKVVIVERCVVRQFGRKEWENLKVRLDKWKVNVRGVLDALKSASE</sequence>
<comment type="caution">
    <text evidence="7">The sequence shown here is derived from an EMBL/GenBank/DDBJ whole genome shotgun (WGS) entry which is preliminary data.</text>
</comment>
<organism evidence="7 8">
    <name type="scientific">Cyclotella atomus</name>
    <dbReference type="NCBI Taxonomy" id="382360"/>
    <lineage>
        <taxon>Eukaryota</taxon>
        <taxon>Sar</taxon>
        <taxon>Stramenopiles</taxon>
        <taxon>Ochrophyta</taxon>
        <taxon>Bacillariophyta</taxon>
        <taxon>Coscinodiscophyceae</taxon>
        <taxon>Thalassiosirophycidae</taxon>
        <taxon>Stephanodiscales</taxon>
        <taxon>Stephanodiscaceae</taxon>
        <taxon>Cyclotella</taxon>
    </lineage>
</organism>
<dbReference type="Proteomes" id="UP001530400">
    <property type="component" value="Unassembled WGS sequence"/>
</dbReference>
<name>A0ABD3NME5_9STRA</name>
<dbReference type="GO" id="GO:0003743">
    <property type="term" value="F:translation initiation factor activity"/>
    <property type="evidence" value="ECO:0007669"/>
    <property type="project" value="UniProtKB-UniRule"/>
</dbReference>
<dbReference type="GO" id="GO:0001732">
    <property type="term" value="P:formation of cytoplasmic translation initiation complex"/>
    <property type="evidence" value="ECO:0007669"/>
    <property type="project" value="UniProtKB-UniRule"/>
</dbReference>
<dbReference type="AlphaFoldDB" id="A0ABD3NME5"/>